<dbReference type="PROSITE" id="PS50157">
    <property type="entry name" value="ZINC_FINGER_C2H2_2"/>
    <property type="match status" value="2"/>
</dbReference>
<evidence type="ECO:0000256" key="4">
    <source>
        <dbReference type="ARBA" id="ARBA00022771"/>
    </source>
</evidence>
<dbReference type="PANTHER" id="PTHR24404">
    <property type="entry name" value="ZINC FINGER PROTEIN"/>
    <property type="match status" value="1"/>
</dbReference>
<dbReference type="GO" id="GO:0008270">
    <property type="term" value="F:zinc ion binding"/>
    <property type="evidence" value="ECO:0007669"/>
    <property type="project" value="UniProtKB-KW"/>
</dbReference>
<evidence type="ECO:0000256" key="6">
    <source>
        <dbReference type="ARBA" id="ARBA00023125"/>
    </source>
</evidence>
<dbReference type="GO" id="GO:0003700">
    <property type="term" value="F:DNA-binding transcription factor activity"/>
    <property type="evidence" value="ECO:0007669"/>
    <property type="project" value="TreeGrafter"/>
</dbReference>
<dbReference type="Proteomes" id="UP000187209">
    <property type="component" value="Unassembled WGS sequence"/>
</dbReference>
<feature type="domain" description="C2H2-type" evidence="9">
    <location>
        <begin position="64"/>
        <end position="91"/>
    </location>
</feature>
<dbReference type="GO" id="GO:0006357">
    <property type="term" value="P:regulation of transcription by RNA polymerase II"/>
    <property type="evidence" value="ECO:0007669"/>
    <property type="project" value="TreeGrafter"/>
</dbReference>
<dbReference type="SMART" id="SM00355">
    <property type="entry name" value="ZnF_C2H2"/>
    <property type="match status" value="2"/>
</dbReference>
<evidence type="ECO:0000256" key="5">
    <source>
        <dbReference type="ARBA" id="ARBA00022833"/>
    </source>
</evidence>
<keyword evidence="4 8" id="KW-0863">Zinc-finger</keyword>
<sequence>MKTTILLDEANESNSRIVADQIESLSNSVANGKKKFSCTQCLKNFSSKQCLKEHVYTHTNEKPYVCKCCKKKFRHASQFTLHKKTHGAASKLIWVKLSDLLKNYIEQTDHIFEFFEKINLPPISGPQESKLPGIETLIQRLSSV</sequence>
<name>A0A1R2ASE3_9CILI</name>
<gene>
    <name evidence="10" type="ORF">SteCoe_35404</name>
</gene>
<comment type="subcellular location">
    <subcellularLocation>
        <location evidence="1">Nucleus</location>
    </subcellularLocation>
</comment>
<dbReference type="OrthoDB" id="654211at2759"/>
<protein>
    <recommendedName>
        <fullName evidence="9">C2H2-type domain-containing protein</fullName>
    </recommendedName>
</protein>
<feature type="domain" description="C2H2-type" evidence="9">
    <location>
        <begin position="36"/>
        <end position="63"/>
    </location>
</feature>
<dbReference type="AlphaFoldDB" id="A0A1R2ASE3"/>
<keyword evidence="5" id="KW-0862">Zinc</keyword>
<evidence type="ECO:0000259" key="9">
    <source>
        <dbReference type="PROSITE" id="PS50157"/>
    </source>
</evidence>
<dbReference type="PROSITE" id="PS00028">
    <property type="entry name" value="ZINC_FINGER_C2H2_1"/>
    <property type="match status" value="2"/>
</dbReference>
<keyword evidence="2" id="KW-0479">Metal-binding</keyword>
<reference evidence="10 11" key="1">
    <citation type="submission" date="2016-11" db="EMBL/GenBank/DDBJ databases">
        <title>The macronuclear genome of Stentor coeruleus: a giant cell with tiny introns.</title>
        <authorList>
            <person name="Slabodnick M."/>
            <person name="Ruby J.G."/>
            <person name="Reiff S.B."/>
            <person name="Swart E.C."/>
            <person name="Gosai S."/>
            <person name="Prabakaran S."/>
            <person name="Witkowska E."/>
            <person name="Larue G.E."/>
            <person name="Fisher S."/>
            <person name="Freeman R.M."/>
            <person name="Gunawardena J."/>
            <person name="Chu W."/>
            <person name="Stover N.A."/>
            <person name="Gregory B.D."/>
            <person name="Nowacki M."/>
            <person name="Derisi J."/>
            <person name="Roy S.W."/>
            <person name="Marshall W.F."/>
            <person name="Sood P."/>
        </authorList>
    </citation>
    <scope>NUCLEOTIDE SEQUENCE [LARGE SCALE GENOMIC DNA]</scope>
    <source>
        <strain evidence="10">WM001</strain>
    </source>
</reference>
<dbReference type="InterPro" id="IPR013087">
    <property type="entry name" value="Znf_C2H2_type"/>
</dbReference>
<proteinExistence type="predicted"/>
<comment type="caution">
    <text evidence="10">The sequence shown here is derived from an EMBL/GenBank/DDBJ whole genome shotgun (WGS) entry which is preliminary data.</text>
</comment>
<dbReference type="SUPFAM" id="SSF57667">
    <property type="entry name" value="beta-beta-alpha zinc fingers"/>
    <property type="match status" value="1"/>
</dbReference>
<dbReference type="InterPro" id="IPR036236">
    <property type="entry name" value="Znf_C2H2_sf"/>
</dbReference>
<keyword evidence="7" id="KW-0539">Nucleus</keyword>
<dbReference type="PANTHER" id="PTHR24404:SF114">
    <property type="entry name" value="KLUMPFUSS, ISOFORM B-RELATED"/>
    <property type="match status" value="1"/>
</dbReference>
<dbReference type="InterPro" id="IPR050589">
    <property type="entry name" value="Ikaros_C2H2-ZF"/>
</dbReference>
<evidence type="ECO:0000256" key="3">
    <source>
        <dbReference type="ARBA" id="ARBA00022737"/>
    </source>
</evidence>
<dbReference type="FunFam" id="3.30.160.60:FF:000100">
    <property type="entry name" value="Zinc finger 45-like"/>
    <property type="match status" value="1"/>
</dbReference>
<dbReference type="Gene3D" id="3.30.160.60">
    <property type="entry name" value="Classic Zinc Finger"/>
    <property type="match status" value="2"/>
</dbReference>
<keyword evidence="6" id="KW-0238">DNA-binding</keyword>
<keyword evidence="11" id="KW-1185">Reference proteome</keyword>
<dbReference type="GO" id="GO:0000978">
    <property type="term" value="F:RNA polymerase II cis-regulatory region sequence-specific DNA binding"/>
    <property type="evidence" value="ECO:0007669"/>
    <property type="project" value="TreeGrafter"/>
</dbReference>
<evidence type="ECO:0000313" key="10">
    <source>
        <dbReference type="EMBL" id="OMJ67439.1"/>
    </source>
</evidence>
<evidence type="ECO:0000256" key="2">
    <source>
        <dbReference type="ARBA" id="ARBA00022723"/>
    </source>
</evidence>
<accession>A0A1R2ASE3</accession>
<evidence type="ECO:0000256" key="1">
    <source>
        <dbReference type="ARBA" id="ARBA00004123"/>
    </source>
</evidence>
<dbReference type="GO" id="GO:0005634">
    <property type="term" value="C:nucleus"/>
    <property type="evidence" value="ECO:0007669"/>
    <property type="project" value="UniProtKB-SubCell"/>
</dbReference>
<organism evidence="10 11">
    <name type="scientific">Stentor coeruleus</name>
    <dbReference type="NCBI Taxonomy" id="5963"/>
    <lineage>
        <taxon>Eukaryota</taxon>
        <taxon>Sar</taxon>
        <taxon>Alveolata</taxon>
        <taxon>Ciliophora</taxon>
        <taxon>Postciliodesmatophora</taxon>
        <taxon>Heterotrichea</taxon>
        <taxon>Heterotrichida</taxon>
        <taxon>Stentoridae</taxon>
        <taxon>Stentor</taxon>
    </lineage>
</organism>
<keyword evidence="3" id="KW-0677">Repeat</keyword>
<evidence type="ECO:0000313" key="11">
    <source>
        <dbReference type="Proteomes" id="UP000187209"/>
    </source>
</evidence>
<dbReference type="EMBL" id="MPUH01001498">
    <property type="protein sequence ID" value="OMJ67439.1"/>
    <property type="molecule type" value="Genomic_DNA"/>
</dbReference>
<evidence type="ECO:0000256" key="7">
    <source>
        <dbReference type="ARBA" id="ARBA00023242"/>
    </source>
</evidence>
<evidence type="ECO:0000256" key="8">
    <source>
        <dbReference type="PROSITE-ProRule" id="PRU00042"/>
    </source>
</evidence>